<gene>
    <name evidence="1" type="ORF">DKK70_09985</name>
</gene>
<keyword evidence="2" id="KW-1185">Reference proteome</keyword>
<dbReference type="InterPro" id="IPR022385">
    <property type="entry name" value="Rhs_assc_core"/>
</dbReference>
<dbReference type="PANTHER" id="PTHR32305">
    <property type="match status" value="1"/>
</dbReference>
<accession>A0A2V4E1Y1</accession>
<sequence>MWEDNFNNKHFLPFRFQGQYYDSEIDLCYQRHRYYDPNIGNFISQDPIGLAGGNPTMYGYVKDSNTWIDPFGLDVYGLYTTADGWYPVHTKGQPQPTSYVFMKKDELYKIGESKNSANRYSTIALDEARINKSGAKSVGVDANGKVIQGQTAGLRMDFFDQGGTKQADRLLENQLLEDYKKQNGGNLPAGNKTCH</sequence>
<reference evidence="1 2" key="1">
    <citation type="submission" date="2018-05" db="EMBL/GenBank/DDBJ databases">
        <title>Reference genomes for bee gut microbiota database.</title>
        <authorList>
            <person name="Ellegaard K.M."/>
        </authorList>
    </citation>
    <scope>NUCLEOTIDE SEQUENCE [LARGE SCALE GENOMIC DNA]</scope>
    <source>
        <strain evidence="1 2">ESL0182</strain>
    </source>
</reference>
<evidence type="ECO:0000313" key="1">
    <source>
        <dbReference type="EMBL" id="PXZ06563.1"/>
    </source>
</evidence>
<name>A0A2V4E1Y1_9GAMM</name>
<dbReference type="OrthoDB" id="9815903at2"/>
<dbReference type="PRINTS" id="PR00394">
    <property type="entry name" value="RHSPROTEIN"/>
</dbReference>
<evidence type="ECO:0000313" key="2">
    <source>
        <dbReference type="Proteomes" id="UP000247932"/>
    </source>
</evidence>
<dbReference type="EMBL" id="QGLR01000012">
    <property type="protein sequence ID" value="PXZ06563.1"/>
    <property type="molecule type" value="Genomic_DNA"/>
</dbReference>
<comment type="caution">
    <text evidence="1">The sequence shown here is derived from an EMBL/GenBank/DDBJ whole genome shotgun (WGS) entry which is preliminary data.</text>
</comment>
<dbReference type="AlphaFoldDB" id="A0A2V4E1Y1"/>
<proteinExistence type="predicted"/>
<dbReference type="PANTHER" id="PTHR32305:SF15">
    <property type="entry name" value="PROTEIN RHSA-RELATED"/>
    <property type="match status" value="1"/>
</dbReference>
<organism evidence="1 2">
    <name type="scientific">Gilliamella apicola</name>
    <dbReference type="NCBI Taxonomy" id="1196095"/>
    <lineage>
        <taxon>Bacteria</taxon>
        <taxon>Pseudomonadati</taxon>
        <taxon>Pseudomonadota</taxon>
        <taxon>Gammaproteobacteria</taxon>
        <taxon>Orbales</taxon>
        <taxon>Orbaceae</taxon>
        <taxon>Gilliamella</taxon>
    </lineage>
</organism>
<dbReference type="InterPro" id="IPR050708">
    <property type="entry name" value="T6SS_VgrG/RHS"/>
</dbReference>
<dbReference type="NCBIfam" id="TIGR03696">
    <property type="entry name" value="Rhs_assc_core"/>
    <property type="match status" value="1"/>
</dbReference>
<dbReference type="Proteomes" id="UP000247932">
    <property type="component" value="Unassembled WGS sequence"/>
</dbReference>
<dbReference type="Gene3D" id="2.180.10.10">
    <property type="entry name" value="RHS repeat-associated core"/>
    <property type="match status" value="1"/>
</dbReference>
<protein>
    <submittedName>
        <fullName evidence="1">Type IV secretion protein Rhs</fullName>
    </submittedName>
</protein>